<dbReference type="Gene3D" id="3.10.20.810">
    <property type="entry name" value="Phosphoribosyl-AMP cyclohydrolase"/>
    <property type="match status" value="1"/>
</dbReference>
<evidence type="ECO:0000256" key="9">
    <source>
        <dbReference type="ARBA" id="ARBA00012721"/>
    </source>
</evidence>
<proteinExistence type="inferred from homology"/>
<organism evidence="19 20">
    <name type="scientific">Eiseniibacteriota bacterium</name>
    <dbReference type="NCBI Taxonomy" id="2212470"/>
    <lineage>
        <taxon>Bacteria</taxon>
        <taxon>Candidatus Eiseniibacteriota</taxon>
    </lineage>
</organism>
<dbReference type="UniPathway" id="UPA00031">
    <property type="reaction ID" value="UER00007"/>
</dbReference>
<dbReference type="GO" id="GO:0004636">
    <property type="term" value="F:phosphoribosyl-ATP diphosphatase activity"/>
    <property type="evidence" value="ECO:0007669"/>
    <property type="project" value="UniProtKB-EC"/>
</dbReference>
<evidence type="ECO:0000256" key="15">
    <source>
        <dbReference type="ARBA" id="ARBA00023102"/>
    </source>
</evidence>
<dbReference type="PANTHER" id="PTHR42945:SF1">
    <property type="entry name" value="HISTIDINE BIOSYNTHESIS BIFUNCTIONAL PROTEIN HIS7"/>
    <property type="match status" value="1"/>
</dbReference>
<comment type="similarity">
    <text evidence="5">In the C-terminal section; belongs to the PRA-PH family.</text>
</comment>
<dbReference type="Gene3D" id="1.10.287.1080">
    <property type="entry name" value="MazG-like"/>
    <property type="match status" value="1"/>
</dbReference>
<evidence type="ECO:0000256" key="1">
    <source>
        <dbReference type="ARBA" id="ARBA00000024"/>
    </source>
</evidence>
<comment type="catalytic activity">
    <reaction evidence="2">
        <text>1-(5-phospho-beta-D-ribosyl)-ATP + H2O = 1-(5-phospho-beta-D-ribosyl)-5'-AMP + diphosphate + H(+)</text>
        <dbReference type="Rhea" id="RHEA:22828"/>
        <dbReference type="ChEBI" id="CHEBI:15377"/>
        <dbReference type="ChEBI" id="CHEBI:15378"/>
        <dbReference type="ChEBI" id="CHEBI:33019"/>
        <dbReference type="ChEBI" id="CHEBI:59457"/>
        <dbReference type="ChEBI" id="CHEBI:73183"/>
        <dbReference type="EC" id="3.6.1.31"/>
    </reaction>
</comment>
<gene>
    <name evidence="19" type="primary">hisI</name>
    <name evidence="19" type="ORF">HKN21_12795</name>
</gene>
<accession>A0A7Y2EAU0</accession>
<keyword evidence="12" id="KW-0547">Nucleotide-binding</keyword>
<comment type="similarity">
    <text evidence="6">In the N-terminal section; belongs to the PRA-CH family.</text>
</comment>
<evidence type="ECO:0000256" key="13">
    <source>
        <dbReference type="ARBA" id="ARBA00022801"/>
    </source>
</evidence>
<dbReference type="GO" id="GO:0004635">
    <property type="term" value="F:phosphoribosyl-AMP cyclohydrolase activity"/>
    <property type="evidence" value="ECO:0007669"/>
    <property type="project" value="UniProtKB-EC"/>
</dbReference>
<evidence type="ECO:0000259" key="18">
    <source>
        <dbReference type="Pfam" id="PF01502"/>
    </source>
</evidence>
<dbReference type="Pfam" id="PF00977">
    <property type="entry name" value="His_biosynth"/>
    <property type="match status" value="1"/>
</dbReference>
<dbReference type="EC" id="3.5.4.19" evidence="9"/>
<keyword evidence="11 17" id="KW-0028">Amino-acid biosynthesis</keyword>
<dbReference type="InterPro" id="IPR002496">
    <property type="entry name" value="PRib_AMP_CycHydrolase_dom"/>
</dbReference>
<dbReference type="Proteomes" id="UP000547674">
    <property type="component" value="Unassembled WGS sequence"/>
</dbReference>
<keyword evidence="16" id="KW-0511">Multifunctional enzyme</keyword>
<comment type="similarity">
    <text evidence="7 17">Belongs to the HisA/HisF family.</text>
</comment>
<dbReference type="SUPFAM" id="SSF101386">
    <property type="entry name" value="all-alpha NTP pyrophosphatases"/>
    <property type="match status" value="1"/>
</dbReference>
<evidence type="ECO:0000256" key="10">
    <source>
        <dbReference type="ARBA" id="ARBA00017720"/>
    </source>
</evidence>
<keyword evidence="14" id="KW-0067">ATP-binding</keyword>
<comment type="pathway">
    <text evidence="4">Amino-acid biosynthesis; L-histidine biosynthesis; L-histidine from 5-phospho-alpha-D-ribose 1-diphosphate: step 2/9.</text>
</comment>
<evidence type="ECO:0000256" key="8">
    <source>
        <dbReference type="ARBA" id="ARBA00012414"/>
    </source>
</evidence>
<dbReference type="Pfam" id="PF01502">
    <property type="entry name" value="PRA-CH"/>
    <property type="match status" value="1"/>
</dbReference>
<evidence type="ECO:0000313" key="19">
    <source>
        <dbReference type="EMBL" id="NNF07632.1"/>
    </source>
</evidence>
<evidence type="ECO:0000256" key="14">
    <source>
        <dbReference type="ARBA" id="ARBA00022840"/>
    </source>
</evidence>
<dbReference type="AlphaFoldDB" id="A0A7Y2EAU0"/>
<comment type="pathway">
    <text evidence="3">Amino-acid biosynthesis; L-histidine biosynthesis; L-histidine from 5-phospho-alpha-D-ribose 1-diphosphate: step 3/9.</text>
</comment>
<dbReference type="GO" id="GO:0005524">
    <property type="term" value="F:ATP binding"/>
    <property type="evidence" value="ECO:0007669"/>
    <property type="project" value="UniProtKB-KW"/>
</dbReference>
<evidence type="ECO:0000256" key="4">
    <source>
        <dbReference type="ARBA" id="ARBA00005204"/>
    </source>
</evidence>
<dbReference type="Pfam" id="PF01503">
    <property type="entry name" value="PRA-PH"/>
    <property type="match status" value="1"/>
</dbReference>
<dbReference type="NCBIfam" id="NF000768">
    <property type="entry name" value="PRK00051.1"/>
    <property type="match status" value="1"/>
</dbReference>
<evidence type="ECO:0000256" key="12">
    <source>
        <dbReference type="ARBA" id="ARBA00022741"/>
    </source>
</evidence>
<dbReference type="InterPro" id="IPR011060">
    <property type="entry name" value="RibuloseP-bd_barrel"/>
</dbReference>
<evidence type="ECO:0000313" key="20">
    <source>
        <dbReference type="Proteomes" id="UP000547674"/>
    </source>
</evidence>
<comment type="catalytic activity">
    <reaction evidence="1">
        <text>1-(5-phospho-beta-D-ribosyl)-5'-AMP + H2O = 1-(5-phospho-beta-D-ribosyl)-5-[(5-phospho-beta-D-ribosylamino)methylideneamino]imidazole-4-carboxamide</text>
        <dbReference type="Rhea" id="RHEA:20049"/>
        <dbReference type="ChEBI" id="CHEBI:15377"/>
        <dbReference type="ChEBI" id="CHEBI:58435"/>
        <dbReference type="ChEBI" id="CHEBI:59457"/>
        <dbReference type="EC" id="3.5.4.19"/>
    </reaction>
</comment>
<dbReference type="GO" id="GO:0000105">
    <property type="term" value="P:L-histidine biosynthetic process"/>
    <property type="evidence" value="ECO:0007669"/>
    <property type="project" value="UniProtKB-UniPathway"/>
</dbReference>
<comment type="caution">
    <text evidence="19">The sequence shown here is derived from an EMBL/GenBank/DDBJ whole genome shotgun (WGS) entry which is preliminary data.</text>
</comment>
<evidence type="ECO:0000256" key="16">
    <source>
        <dbReference type="ARBA" id="ARBA00023268"/>
    </source>
</evidence>
<dbReference type="PANTHER" id="PTHR42945">
    <property type="entry name" value="HISTIDINE BIOSYNTHESIS BIFUNCTIONAL PROTEIN"/>
    <property type="match status" value="1"/>
</dbReference>
<dbReference type="Gene3D" id="3.20.20.70">
    <property type="entry name" value="Aldolase class I"/>
    <property type="match status" value="1"/>
</dbReference>
<feature type="domain" description="Phosphoribosyl-AMP cyclohydrolase" evidence="18">
    <location>
        <begin position="244"/>
        <end position="316"/>
    </location>
</feature>
<dbReference type="FunFam" id="3.10.20.810:FF:000001">
    <property type="entry name" value="Histidine biosynthesis bifunctional protein HisIE"/>
    <property type="match status" value="1"/>
</dbReference>
<dbReference type="InterPro" id="IPR006062">
    <property type="entry name" value="His_biosynth"/>
</dbReference>
<evidence type="ECO:0000256" key="2">
    <source>
        <dbReference type="ARBA" id="ARBA00001460"/>
    </source>
</evidence>
<dbReference type="EC" id="3.6.1.31" evidence="8"/>
<evidence type="ECO:0000256" key="3">
    <source>
        <dbReference type="ARBA" id="ARBA00005169"/>
    </source>
</evidence>
<dbReference type="SUPFAM" id="SSF51366">
    <property type="entry name" value="Ribulose-phoshate binding barrel"/>
    <property type="match status" value="1"/>
</dbReference>
<evidence type="ECO:0000256" key="6">
    <source>
        <dbReference type="ARBA" id="ARBA00008299"/>
    </source>
</evidence>
<keyword evidence="13 19" id="KW-0378">Hydrolase</keyword>
<reference evidence="19 20" key="1">
    <citation type="submission" date="2020-03" db="EMBL/GenBank/DDBJ databases">
        <title>Metabolic flexibility allows generalist bacteria to become dominant in a frequently disturbed ecosystem.</title>
        <authorList>
            <person name="Chen Y.-J."/>
            <person name="Leung P.M."/>
            <person name="Bay S.K."/>
            <person name="Hugenholtz P."/>
            <person name="Kessler A.J."/>
            <person name="Shelley G."/>
            <person name="Waite D.W."/>
            <person name="Cook P.L."/>
            <person name="Greening C."/>
        </authorList>
    </citation>
    <scope>NUCLEOTIDE SEQUENCE [LARGE SCALE GENOMIC DNA]</scope>
    <source>
        <strain evidence="19">SS_bin_28</strain>
    </source>
</reference>
<evidence type="ECO:0000256" key="11">
    <source>
        <dbReference type="ARBA" id="ARBA00022605"/>
    </source>
</evidence>
<dbReference type="InterPro" id="IPR013785">
    <property type="entry name" value="Aldolase_TIM"/>
</dbReference>
<evidence type="ECO:0000256" key="17">
    <source>
        <dbReference type="RuleBase" id="RU003657"/>
    </source>
</evidence>
<protein>
    <recommendedName>
        <fullName evidence="10">Histidine biosynthesis bifunctional protein HisIE</fullName>
        <ecNumber evidence="9">3.5.4.19</ecNumber>
        <ecNumber evidence="8">3.6.1.31</ecNumber>
    </recommendedName>
</protein>
<keyword evidence="15 17" id="KW-0368">Histidine biosynthesis</keyword>
<dbReference type="NCBIfam" id="TIGR03188">
    <property type="entry name" value="histidine_hisI"/>
    <property type="match status" value="1"/>
</dbReference>
<dbReference type="SUPFAM" id="SSF141734">
    <property type="entry name" value="HisI-like"/>
    <property type="match status" value="1"/>
</dbReference>
<sequence length="406" mass="45320">MLIGSCDLMNGKAVQLENGDPNRTRITEDNVESLVDNFSLTGPVAIIDLDAALGRGDNRELIASLCRRARVFVGGGIRDEKTAREILRMGAEAVIIGTAANPELLSKLPKESVIAALDMKQGEVVDQGWTRSTGESFLDRAERLEPFCRSFLVTQVEHEGLMLGFDFQPLRELKERVKTPLIAAGGIRNYEDLRRLASMNIQSQLGMALYRGHIDLHRGFCEVGDWSKGLLPAVVQERGGEVRMVGFMNREALEKTLETRKATFWSRSRNQLWTKGESSGNTLYVRYVAWDCDRDSLLLQCEPQGVTCHLGTRSCFDTTAGSPWPQLSHDIAKHAASGGWTSKLLSKPDLLGAKILEEAQEVVSFKDRENLVWELADLFYHSAVLMEREGVSIEEIGRELNARRKQ</sequence>
<dbReference type="EMBL" id="JABDJR010000511">
    <property type="protein sequence ID" value="NNF07632.1"/>
    <property type="molecule type" value="Genomic_DNA"/>
</dbReference>
<dbReference type="InterPro" id="IPR008179">
    <property type="entry name" value="HisE"/>
</dbReference>
<evidence type="ECO:0000256" key="7">
    <source>
        <dbReference type="ARBA" id="ARBA00009667"/>
    </source>
</evidence>
<dbReference type="InterPro" id="IPR038019">
    <property type="entry name" value="PRib_AMP_CycHydrolase_sf"/>
</dbReference>
<evidence type="ECO:0000256" key="5">
    <source>
        <dbReference type="ARBA" id="ARBA00007731"/>
    </source>
</evidence>
<dbReference type="InterPro" id="IPR021130">
    <property type="entry name" value="PRib-ATP_PPHydrolase-like"/>
</dbReference>
<name>A0A7Y2EAU0_UNCEI</name>